<dbReference type="Proteomes" id="UP001151760">
    <property type="component" value="Unassembled WGS sequence"/>
</dbReference>
<keyword evidence="2" id="KW-0808">Transferase</keyword>
<evidence type="ECO:0000313" key="2">
    <source>
        <dbReference type="EMBL" id="GJS96678.1"/>
    </source>
</evidence>
<accession>A0ABQ5A6M1</accession>
<feature type="domain" description="Reverse transcriptase zinc-binding" evidence="1">
    <location>
        <begin position="132"/>
        <end position="186"/>
    </location>
</feature>
<keyword evidence="2" id="KW-0695">RNA-directed DNA polymerase</keyword>
<keyword evidence="2" id="KW-0548">Nucleotidyltransferase</keyword>
<proteinExistence type="predicted"/>
<dbReference type="GO" id="GO:0003964">
    <property type="term" value="F:RNA-directed DNA polymerase activity"/>
    <property type="evidence" value="ECO:0007669"/>
    <property type="project" value="UniProtKB-KW"/>
</dbReference>
<protein>
    <submittedName>
        <fullName evidence="2">RNA-directed DNA polymerase, eukaryota, reverse transcriptase zinc-binding domain protein</fullName>
    </submittedName>
</protein>
<reference evidence="2" key="1">
    <citation type="journal article" date="2022" name="Int. J. Mol. Sci.">
        <title>Draft Genome of Tanacetum Coccineum: Genomic Comparison of Closely Related Tanacetum-Family Plants.</title>
        <authorList>
            <person name="Yamashiro T."/>
            <person name="Shiraishi A."/>
            <person name="Nakayama K."/>
            <person name="Satake H."/>
        </authorList>
    </citation>
    <scope>NUCLEOTIDE SEQUENCE</scope>
</reference>
<organism evidence="2 3">
    <name type="scientific">Tanacetum coccineum</name>
    <dbReference type="NCBI Taxonomy" id="301880"/>
    <lineage>
        <taxon>Eukaryota</taxon>
        <taxon>Viridiplantae</taxon>
        <taxon>Streptophyta</taxon>
        <taxon>Embryophyta</taxon>
        <taxon>Tracheophyta</taxon>
        <taxon>Spermatophyta</taxon>
        <taxon>Magnoliopsida</taxon>
        <taxon>eudicotyledons</taxon>
        <taxon>Gunneridae</taxon>
        <taxon>Pentapetalae</taxon>
        <taxon>asterids</taxon>
        <taxon>campanulids</taxon>
        <taxon>Asterales</taxon>
        <taxon>Asteraceae</taxon>
        <taxon>Asteroideae</taxon>
        <taxon>Anthemideae</taxon>
        <taxon>Anthemidinae</taxon>
        <taxon>Tanacetum</taxon>
    </lineage>
</organism>
<dbReference type="PANTHER" id="PTHR36617:SF15">
    <property type="entry name" value="REVERSE TRANSCRIPTASE ZINC-BINDING DOMAIN-CONTAINING PROTEIN"/>
    <property type="match status" value="1"/>
</dbReference>
<sequence length="191" mass="21921">MGPWFQIAKFNGDLGEYVIDLHYIFKVKEGNGESTCFWIDKWVGNSPLCSTFPRLYRLESNKQCRVYDRTLNPIRLTSIIDSEFYLVGSAGSKSTSFLLHDQIDGECVIDTQDHFTISGVKFSATYSPSHLLKKISLTWKKLVPIKVNVLSWRIKNNMTPTRVNLDNRGIDLYLTRCLVCDNELETEVQSL</sequence>
<dbReference type="PANTHER" id="PTHR36617">
    <property type="entry name" value="PROTEIN, PUTATIVE-RELATED"/>
    <property type="match status" value="1"/>
</dbReference>
<name>A0ABQ5A6M1_9ASTR</name>
<keyword evidence="3" id="KW-1185">Reference proteome</keyword>
<evidence type="ECO:0000259" key="1">
    <source>
        <dbReference type="Pfam" id="PF13966"/>
    </source>
</evidence>
<reference evidence="2" key="2">
    <citation type="submission" date="2022-01" db="EMBL/GenBank/DDBJ databases">
        <authorList>
            <person name="Yamashiro T."/>
            <person name="Shiraishi A."/>
            <person name="Satake H."/>
            <person name="Nakayama K."/>
        </authorList>
    </citation>
    <scope>NUCLEOTIDE SEQUENCE</scope>
</reference>
<dbReference type="Pfam" id="PF13966">
    <property type="entry name" value="zf-RVT"/>
    <property type="match status" value="1"/>
</dbReference>
<gene>
    <name evidence="2" type="ORF">Tco_0803646</name>
</gene>
<dbReference type="InterPro" id="IPR026960">
    <property type="entry name" value="RVT-Znf"/>
</dbReference>
<evidence type="ECO:0000313" key="3">
    <source>
        <dbReference type="Proteomes" id="UP001151760"/>
    </source>
</evidence>
<dbReference type="EMBL" id="BQNB010011904">
    <property type="protein sequence ID" value="GJS96678.1"/>
    <property type="molecule type" value="Genomic_DNA"/>
</dbReference>
<comment type="caution">
    <text evidence="2">The sequence shown here is derived from an EMBL/GenBank/DDBJ whole genome shotgun (WGS) entry which is preliminary data.</text>
</comment>